<dbReference type="EMBL" id="SORI01000015">
    <property type="protein sequence ID" value="TDY57992.1"/>
    <property type="molecule type" value="Genomic_DNA"/>
</dbReference>
<reference evidence="1 2" key="1">
    <citation type="submission" date="2019-03" db="EMBL/GenBank/DDBJ databases">
        <title>Genomic Encyclopedia of Type Strains, Phase IV (KMG-IV): sequencing the most valuable type-strain genomes for metagenomic binning, comparative biology and taxonomic classification.</title>
        <authorList>
            <person name="Goeker M."/>
        </authorList>
    </citation>
    <scope>NUCLEOTIDE SEQUENCE [LARGE SCALE GENOMIC DNA]</scope>
    <source>
        <strain evidence="1 2">DSM 25964</strain>
    </source>
</reference>
<dbReference type="AlphaFoldDB" id="A0A4V3HFZ2"/>
<accession>A0A4V3HFZ2</accession>
<comment type="caution">
    <text evidence="1">The sequence shown here is derived from an EMBL/GenBank/DDBJ whole genome shotgun (WGS) entry which is preliminary data.</text>
</comment>
<evidence type="ECO:0000313" key="2">
    <source>
        <dbReference type="Proteomes" id="UP000295066"/>
    </source>
</evidence>
<protein>
    <submittedName>
        <fullName evidence="1">Uncharacterized protein</fullName>
    </submittedName>
</protein>
<dbReference type="Proteomes" id="UP000295066">
    <property type="component" value="Unassembled WGS sequence"/>
</dbReference>
<gene>
    <name evidence="1" type="ORF">C8D99_11510</name>
</gene>
<organism evidence="1 2">
    <name type="scientific">Aminivibrio pyruvatiphilus</name>
    <dbReference type="NCBI Taxonomy" id="1005740"/>
    <lineage>
        <taxon>Bacteria</taxon>
        <taxon>Thermotogati</taxon>
        <taxon>Synergistota</taxon>
        <taxon>Synergistia</taxon>
        <taxon>Synergistales</taxon>
        <taxon>Aminobacteriaceae</taxon>
        <taxon>Aminivibrio</taxon>
    </lineage>
</organism>
<name>A0A4V3HFZ2_9BACT</name>
<evidence type="ECO:0000313" key="1">
    <source>
        <dbReference type="EMBL" id="TDY57992.1"/>
    </source>
</evidence>
<keyword evidence="2" id="KW-1185">Reference proteome</keyword>
<proteinExistence type="predicted"/>
<sequence>MTVVSVVLSNAKDLDFDSALSKERSAISFVCHPERPKGGGICPLVLSDVKPEILPLRGCCAIAALRMTNRCAQDNKQGCHPEGCFTARRISVLILAFLVLPDSNPRSFAALRMTTVSVVLSNAKDLGFDSALSQGCSAISFVCHPERPKGGGISPLVLGVGFLWILRARSFAALRMTNRCA</sequence>